<proteinExistence type="predicted"/>
<evidence type="ECO:0000256" key="1">
    <source>
        <dbReference type="SAM" id="Coils"/>
    </source>
</evidence>
<keyword evidence="1" id="KW-0175">Coiled coil</keyword>
<evidence type="ECO:0008006" key="3">
    <source>
        <dbReference type="Google" id="ProtNLM"/>
    </source>
</evidence>
<gene>
    <name evidence="2" type="ORF">ENH88_05955</name>
</gene>
<feature type="coiled-coil region" evidence="1">
    <location>
        <begin position="312"/>
        <end position="373"/>
    </location>
</feature>
<organism evidence="2">
    <name type="scientific">Pseudoalteromonas prydzensis</name>
    <dbReference type="NCBI Taxonomy" id="182141"/>
    <lineage>
        <taxon>Bacteria</taxon>
        <taxon>Pseudomonadati</taxon>
        <taxon>Pseudomonadota</taxon>
        <taxon>Gammaproteobacteria</taxon>
        <taxon>Alteromonadales</taxon>
        <taxon>Pseudoalteromonadaceae</taxon>
        <taxon>Pseudoalteromonas</taxon>
    </lineage>
</organism>
<dbReference type="InterPro" id="IPR027417">
    <property type="entry name" value="P-loop_NTPase"/>
</dbReference>
<reference evidence="2" key="1">
    <citation type="journal article" date="2020" name="mSystems">
        <title>Genome- and Community-Level Interaction Insights into Carbon Utilization and Element Cycling Functions of Hydrothermarchaeota in Hydrothermal Sediment.</title>
        <authorList>
            <person name="Zhou Z."/>
            <person name="Liu Y."/>
            <person name="Xu W."/>
            <person name="Pan J."/>
            <person name="Luo Z.H."/>
            <person name="Li M."/>
        </authorList>
    </citation>
    <scope>NUCLEOTIDE SEQUENCE [LARGE SCALE GENOMIC DNA]</scope>
    <source>
        <strain evidence="2">HyVt-346</strain>
    </source>
</reference>
<dbReference type="SUPFAM" id="SSF52540">
    <property type="entry name" value="P-loop containing nucleoside triphosphate hydrolases"/>
    <property type="match status" value="1"/>
</dbReference>
<dbReference type="PANTHER" id="PTHR32114:SF2">
    <property type="entry name" value="ABC TRANSPORTER ABCH.3"/>
    <property type="match status" value="1"/>
</dbReference>
<dbReference type="RefSeq" id="WP_304180615.1">
    <property type="nucleotide sequence ID" value="NZ_DRGM01000063.1"/>
</dbReference>
<evidence type="ECO:0000313" key="2">
    <source>
        <dbReference type="EMBL" id="HEA15982.1"/>
    </source>
</evidence>
<accession>A0A7V1GE77</accession>
<comment type="caution">
    <text evidence="2">The sequence shown here is derived from an EMBL/GenBank/DDBJ whole genome shotgun (WGS) entry which is preliminary data.</text>
</comment>
<name>A0A7V1GE77_9GAMM</name>
<feature type="coiled-coil region" evidence="1">
    <location>
        <begin position="398"/>
        <end position="443"/>
    </location>
</feature>
<dbReference type="AlphaFoldDB" id="A0A7V1GE77"/>
<dbReference type="PANTHER" id="PTHR32114">
    <property type="entry name" value="ABC TRANSPORTER ABCH.3"/>
    <property type="match status" value="1"/>
</dbReference>
<feature type="coiled-coil region" evidence="1">
    <location>
        <begin position="729"/>
        <end position="862"/>
    </location>
</feature>
<dbReference type="Gene3D" id="3.40.50.300">
    <property type="entry name" value="P-loop containing nucleotide triphosphate hydrolases"/>
    <property type="match status" value="2"/>
</dbReference>
<dbReference type="EMBL" id="DRGM01000063">
    <property type="protein sequence ID" value="HEA15982.1"/>
    <property type="molecule type" value="Genomic_DNA"/>
</dbReference>
<dbReference type="Proteomes" id="UP000886188">
    <property type="component" value="Unassembled WGS sequence"/>
</dbReference>
<feature type="coiled-coil region" evidence="1">
    <location>
        <begin position="562"/>
        <end position="618"/>
    </location>
</feature>
<sequence>MKIKQVKIQAFKSYLEEKDGIFDFSHGNESDVANIVSIYAPNGFGKTSFYDAVDFCITNNVTRYIRDDKVRVKNDKLSKKGSYILRNSKASKSLDTKVDIVTSDNQVFNKVLKRKNGNHRDYLFRDSDTPENKKYFRDLMLSQEAIDAFLRETDPATRYEKFAENHVNELSELNYKRKQIQKILDDINTSVKTDNKTKLGKDSALLKVNADGTILTKLGELITQCNNFGLSITPIQSDFDEAKYKLLKLEIRHLLDTLDQDAIQKNQLKGLYLGFIESFEFIKSSIYRIQNAREPIHLFRIKQQLTHQKDDLIKLELKLSTLTNRYEQISEICNDEDSFFKKLSEKNGLLAKNKKLKKDLVLIENEKKLLTVQVLEAEKLQHQTKLESNSLLEKEKNSQSLFVQKTELEKRLQKLKIRNEELVKELSNKNLDLEKQNTQLKYVNNFDIHTPVAAEMERIDVKLFNQFHTEFKENILRIDKLNLDLTAKKNEIARIEQHSSAISELIKLGSQIIEHTETNNCPLCSHPHQNFETLKAEVKNNKALDSITSALIQSQSEIASKIKDLEKENEAISSKYDEYKNLQIQEYLDFMAKLKASIESLTNDKSRLNSEIRYSNDEYESILKSSLSMNQAEYSAYLRKSIEDTERTLAATNDNIQQKLEAIQKLDNPFKTLRDEDLLIAQRIKGMEDSKLYQQFIEICRIEDVELSLDVDVLREKFRKLNLNYSIYVQTAKNNIQQLSEKIKTGEDKLPNALQKLTDDEQQRMIVQAEQTVKSESEKLKKYSNIFPEIVEITVFDVEQRYKDAKVQNQSIDQDIQKINERLNFLKMLESSADEALKLSESVKLQNEIELLSLKISSLEKLQTTLKVDIKLIDDRIEAYINDYFYLDVINEIYKTIDPHPEFKKIEFSYEASNSKPELHIKVKDQDNNEIIAPSLYFSSAQINVLSLSIFLAKALNTKDYDGNDTHCIFIDDPVQSMDSINVLSVIDLFRNIAFEFDKQLIISTHDENFHGLLKKKIPPHLFKSKFLKLESFGKVAID</sequence>
<protein>
    <recommendedName>
        <fullName evidence="3">Rad50/SbcC-type AAA domain-containing protein</fullName>
    </recommendedName>
</protein>